<evidence type="ECO:0000313" key="1">
    <source>
        <dbReference type="EMBL" id="KAI3753390.1"/>
    </source>
</evidence>
<proteinExistence type="predicted"/>
<sequence>MAIVMQNIKDMILHASPQALGCVSGYYHRRHGGVTLTQKRVNDEGICVVRALMVENSSDNSSNFLKRMEQAWLISQV</sequence>
<name>A0ACB9E3H1_CICIN</name>
<reference evidence="2" key="1">
    <citation type="journal article" date="2022" name="Mol. Ecol. Resour.">
        <title>The genomes of chicory, endive, great burdock and yacon provide insights into Asteraceae palaeo-polyploidization history and plant inulin production.</title>
        <authorList>
            <person name="Fan W."/>
            <person name="Wang S."/>
            <person name="Wang H."/>
            <person name="Wang A."/>
            <person name="Jiang F."/>
            <person name="Liu H."/>
            <person name="Zhao H."/>
            <person name="Xu D."/>
            <person name="Zhang Y."/>
        </authorList>
    </citation>
    <scope>NUCLEOTIDE SEQUENCE [LARGE SCALE GENOMIC DNA]</scope>
    <source>
        <strain evidence="2">cv. Punajuju</strain>
    </source>
</reference>
<dbReference type="Proteomes" id="UP001055811">
    <property type="component" value="Linkage Group LG04"/>
</dbReference>
<organism evidence="1 2">
    <name type="scientific">Cichorium intybus</name>
    <name type="common">Chicory</name>
    <dbReference type="NCBI Taxonomy" id="13427"/>
    <lineage>
        <taxon>Eukaryota</taxon>
        <taxon>Viridiplantae</taxon>
        <taxon>Streptophyta</taxon>
        <taxon>Embryophyta</taxon>
        <taxon>Tracheophyta</taxon>
        <taxon>Spermatophyta</taxon>
        <taxon>Magnoliopsida</taxon>
        <taxon>eudicotyledons</taxon>
        <taxon>Gunneridae</taxon>
        <taxon>Pentapetalae</taxon>
        <taxon>asterids</taxon>
        <taxon>campanulids</taxon>
        <taxon>Asterales</taxon>
        <taxon>Asteraceae</taxon>
        <taxon>Cichorioideae</taxon>
        <taxon>Cichorieae</taxon>
        <taxon>Cichoriinae</taxon>
        <taxon>Cichorium</taxon>
    </lineage>
</organism>
<keyword evidence="2" id="KW-1185">Reference proteome</keyword>
<protein>
    <submittedName>
        <fullName evidence="1">Uncharacterized protein</fullName>
    </submittedName>
</protein>
<dbReference type="EMBL" id="CM042012">
    <property type="protein sequence ID" value="KAI3753390.1"/>
    <property type="molecule type" value="Genomic_DNA"/>
</dbReference>
<evidence type="ECO:0000313" key="2">
    <source>
        <dbReference type="Proteomes" id="UP001055811"/>
    </source>
</evidence>
<accession>A0ACB9E3H1</accession>
<reference evidence="1 2" key="2">
    <citation type="journal article" date="2022" name="Mol. Ecol. Resour.">
        <title>The genomes of chicory, endive, great burdock and yacon provide insights into Asteraceae paleo-polyploidization history and plant inulin production.</title>
        <authorList>
            <person name="Fan W."/>
            <person name="Wang S."/>
            <person name="Wang H."/>
            <person name="Wang A."/>
            <person name="Jiang F."/>
            <person name="Liu H."/>
            <person name="Zhao H."/>
            <person name="Xu D."/>
            <person name="Zhang Y."/>
        </authorList>
    </citation>
    <scope>NUCLEOTIDE SEQUENCE [LARGE SCALE GENOMIC DNA]</scope>
    <source>
        <strain evidence="2">cv. Punajuju</strain>
        <tissue evidence="1">Leaves</tissue>
    </source>
</reference>
<gene>
    <name evidence="1" type="ORF">L2E82_25442</name>
</gene>
<comment type="caution">
    <text evidence="1">The sequence shown here is derived from an EMBL/GenBank/DDBJ whole genome shotgun (WGS) entry which is preliminary data.</text>
</comment>